<evidence type="ECO:0000256" key="2">
    <source>
        <dbReference type="ARBA" id="ARBA00023125"/>
    </source>
</evidence>
<dbReference type="InterPro" id="IPR036390">
    <property type="entry name" value="WH_DNA-bd_sf"/>
</dbReference>
<evidence type="ECO:0000256" key="1">
    <source>
        <dbReference type="ARBA" id="ARBA00023015"/>
    </source>
</evidence>
<dbReference type="PANTHER" id="PTHR33204:SF39">
    <property type="entry name" value="TRANSCRIPTIONAL REGULATORY PROTEIN"/>
    <property type="match status" value="1"/>
</dbReference>
<sequence length="157" mass="17662">MVTNSARRYISDCSKPPQGGTFVKPDHFQVTSACTAVNHILARVGDKWTVLVVNYLGNKSMRFNELKRTINGISQKMLTSTLRGLERDGFVTRTVYPTIPPRVDYELTDLGRDLLVPVRALGDWAIRNEQRVAEARARFDAIHEGSEPKQIFSQAAE</sequence>
<comment type="caution">
    <text evidence="5">The sequence shown here is derived from an EMBL/GenBank/DDBJ whole genome shotgun (WGS) entry which is preliminary data.</text>
</comment>
<dbReference type="PANTHER" id="PTHR33204">
    <property type="entry name" value="TRANSCRIPTIONAL REGULATOR, MARR FAMILY"/>
    <property type="match status" value="1"/>
</dbReference>
<dbReference type="EMBL" id="JABUMX010000001">
    <property type="protein sequence ID" value="NTS30470.1"/>
    <property type="molecule type" value="Genomic_DNA"/>
</dbReference>
<evidence type="ECO:0000313" key="5">
    <source>
        <dbReference type="EMBL" id="NTS30470.1"/>
    </source>
</evidence>
<gene>
    <name evidence="5" type="ORF">HQ945_04310</name>
</gene>
<protein>
    <submittedName>
        <fullName evidence="5">Helix-turn-helix transcriptional regulator</fullName>
    </submittedName>
</protein>
<keyword evidence="1" id="KW-0805">Transcription regulation</keyword>
<keyword evidence="6" id="KW-1185">Reference proteome</keyword>
<name>A0A849VQU9_9HYPH</name>
<keyword evidence="2" id="KW-0238">DNA-binding</keyword>
<dbReference type="InterPro" id="IPR036388">
    <property type="entry name" value="WH-like_DNA-bd_sf"/>
</dbReference>
<dbReference type="SUPFAM" id="SSF46785">
    <property type="entry name" value="Winged helix' DNA-binding domain"/>
    <property type="match status" value="1"/>
</dbReference>
<dbReference type="AlphaFoldDB" id="A0A849VQU9"/>
<dbReference type="Pfam" id="PF01638">
    <property type="entry name" value="HxlR"/>
    <property type="match status" value="1"/>
</dbReference>
<evidence type="ECO:0000313" key="6">
    <source>
        <dbReference type="Proteomes" id="UP000550508"/>
    </source>
</evidence>
<dbReference type="PROSITE" id="PS51118">
    <property type="entry name" value="HTH_HXLR"/>
    <property type="match status" value="1"/>
</dbReference>
<organism evidence="5 6">
    <name type="scientific">Phyllobacterium pellucidum</name>
    <dbReference type="NCBI Taxonomy" id="2740464"/>
    <lineage>
        <taxon>Bacteria</taxon>
        <taxon>Pseudomonadati</taxon>
        <taxon>Pseudomonadota</taxon>
        <taxon>Alphaproteobacteria</taxon>
        <taxon>Hyphomicrobiales</taxon>
        <taxon>Phyllobacteriaceae</taxon>
        <taxon>Phyllobacterium</taxon>
    </lineage>
</organism>
<dbReference type="Proteomes" id="UP000550508">
    <property type="component" value="Unassembled WGS sequence"/>
</dbReference>
<feature type="domain" description="HTH hxlR-type" evidence="4">
    <location>
        <begin position="34"/>
        <end position="133"/>
    </location>
</feature>
<evidence type="ECO:0000256" key="3">
    <source>
        <dbReference type="ARBA" id="ARBA00023163"/>
    </source>
</evidence>
<evidence type="ECO:0000259" key="4">
    <source>
        <dbReference type="PROSITE" id="PS51118"/>
    </source>
</evidence>
<keyword evidence="3" id="KW-0804">Transcription</keyword>
<accession>A0A849VQU9</accession>
<proteinExistence type="predicted"/>
<dbReference type="Gene3D" id="1.10.10.10">
    <property type="entry name" value="Winged helix-like DNA-binding domain superfamily/Winged helix DNA-binding domain"/>
    <property type="match status" value="1"/>
</dbReference>
<dbReference type="GO" id="GO:0003677">
    <property type="term" value="F:DNA binding"/>
    <property type="evidence" value="ECO:0007669"/>
    <property type="project" value="UniProtKB-KW"/>
</dbReference>
<reference evidence="5 6" key="1">
    <citation type="submission" date="2020-05" db="EMBL/GenBank/DDBJ databases">
        <authorList>
            <person name="Kim M.K."/>
        </authorList>
    </citation>
    <scope>NUCLEOTIDE SEQUENCE [LARGE SCALE GENOMIC DNA]</scope>
    <source>
        <strain evidence="5 6">BT25</strain>
    </source>
</reference>
<dbReference type="InterPro" id="IPR002577">
    <property type="entry name" value="HTH_HxlR"/>
</dbReference>